<dbReference type="Proteomes" id="UP001515480">
    <property type="component" value="Unassembled WGS sequence"/>
</dbReference>
<dbReference type="InterPro" id="IPR019410">
    <property type="entry name" value="Methyltransf_16"/>
</dbReference>
<dbReference type="InterPro" id="IPR029063">
    <property type="entry name" value="SAM-dependent_MTases_sf"/>
</dbReference>
<protein>
    <recommendedName>
        <fullName evidence="3">Calmodulin-lysine N-methyltransferase</fullName>
    </recommendedName>
</protein>
<proteinExistence type="predicted"/>
<dbReference type="CDD" id="cd02440">
    <property type="entry name" value="AdoMet_MTases"/>
    <property type="match status" value="1"/>
</dbReference>
<dbReference type="PANTHER" id="PTHR14614:SF154">
    <property type="entry name" value="PROTEIN N-LYSINE METHYLTRANSFERASE METTL21A"/>
    <property type="match status" value="1"/>
</dbReference>
<comment type="caution">
    <text evidence="1">The sequence shown here is derived from an EMBL/GenBank/DDBJ whole genome shotgun (WGS) entry which is preliminary data.</text>
</comment>
<dbReference type="AlphaFoldDB" id="A0AB34K5C9"/>
<name>A0AB34K5C9_PRYPA</name>
<evidence type="ECO:0008006" key="3">
    <source>
        <dbReference type="Google" id="ProtNLM"/>
    </source>
</evidence>
<keyword evidence="2" id="KW-1185">Reference proteome</keyword>
<reference evidence="1 2" key="1">
    <citation type="journal article" date="2024" name="Science">
        <title>Giant polyketide synthase enzymes in the biosynthesis of giant marine polyether toxins.</title>
        <authorList>
            <person name="Fallon T.R."/>
            <person name="Shende V.V."/>
            <person name="Wierzbicki I.H."/>
            <person name="Pendleton A.L."/>
            <person name="Watervoot N.F."/>
            <person name="Auber R.P."/>
            <person name="Gonzalez D.J."/>
            <person name="Wisecaver J.H."/>
            <person name="Moore B.S."/>
        </authorList>
    </citation>
    <scope>NUCLEOTIDE SEQUENCE [LARGE SCALE GENOMIC DNA]</scope>
    <source>
        <strain evidence="1 2">12B1</strain>
    </source>
</reference>
<evidence type="ECO:0000313" key="2">
    <source>
        <dbReference type="Proteomes" id="UP001515480"/>
    </source>
</evidence>
<sequence length="333" mass="36266">MKEAMTRVLGSARAAAEAWEVLRCEHVGSVLDVMDAIGDLLLDHGVEQHQLQSVCSALFESIGAHRAPPLHSLPLPVPRRGAGLDALEWKREFKGHAARFEQDYAHPLQVNATGQPEAVLTLQQRPFRPEGFASTVWDSSIVLSRMLEHRGLQTLTRTPRGEAVSCVELGAGCGLVGLTLAALGGDVVITDLPENLRLLRANVRANSSVASRVVPRVRPLTWGVRLSAELLSQAPYDLVVATDVFYARESMPALVDTLLELSGPSSAILLAAGRNRHAETEFFSLARKHWSVVQLQETDLHPTYQAEDVAVWRLDSPRSHASSGEKRSGGQHA</sequence>
<dbReference type="Gene3D" id="3.40.50.150">
    <property type="entry name" value="Vaccinia Virus protein VP39"/>
    <property type="match status" value="1"/>
</dbReference>
<evidence type="ECO:0000313" key="1">
    <source>
        <dbReference type="EMBL" id="KAL1528181.1"/>
    </source>
</evidence>
<gene>
    <name evidence="1" type="ORF">AB1Y20_009541</name>
</gene>
<dbReference type="SUPFAM" id="SSF53335">
    <property type="entry name" value="S-adenosyl-L-methionine-dependent methyltransferases"/>
    <property type="match status" value="1"/>
</dbReference>
<dbReference type="EMBL" id="JBGBPQ010000002">
    <property type="protein sequence ID" value="KAL1528181.1"/>
    <property type="molecule type" value="Genomic_DNA"/>
</dbReference>
<organism evidence="1 2">
    <name type="scientific">Prymnesium parvum</name>
    <name type="common">Toxic golden alga</name>
    <dbReference type="NCBI Taxonomy" id="97485"/>
    <lineage>
        <taxon>Eukaryota</taxon>
        <taxon>Haptista</taxon>
        <taxon>Haptophyta</taxon>
        <taxon>Prymnesiophyceae</taxon>
        <taxon>Prymnesiales</taxon>
        <taxon>Prymnesiaceae</taxon>
        <taxon>Prymnesium</taxon>
    </lineage>
</organism>
<accession>A0AB34K5C9</accession>
<dbReference type="Pfam" id="PF10294">
    <property type="entry name" value="Methyltransf_16"/>
    <property type="match status" value="1"/>
</dbReference>
<dbReference type="PANTHER" id="PTHR14614">
    <property type="entry name" value="HEPATOCELLULAR CARCINOMA-ASSOCIATED ANTIGEN"/>
    <property type="match status" value="1"/>
</dbReference>